<reference evidence="3 4" key="1">
    <citation type="submission" date="2023-01" db="EMBL/GenBank/DDBJ databases">
        <authorList>
            <person name="Kreplak J."/>
        </authorList>
    </citation>
    <scope>NUCLEOTIDE SEQUENCE [LARGE SCALE GENOMIC DNA]</scope>
</reference>
<proteinExistence type="predicted"/>
<dbReference type="Proteomes" id="UP001157006">
    <property type="component" value="Chromosome 1L"/>
</dbReference>
<organism evidence="3 4">
    <name type="scientific">Vicia faba</name>
    <name type="common">Broad bean</name>
    <name type="synonym">Faba vulgaris</name>
    <dbReference type="NCBI Taxonomy" id="3906"/>
    <lineage>
        <taxon>Eukaryota</taxon>
        <taxon>Viridiplantae</taxon>
        <taxon>Streptophyta</taxon>
        <taxon>Embryophyta</taxon>
        <taxon>Tracheophyta</taxon>
        <taxon>Spermatophyta</taxon>
        <taxon>Magnoliopsida</taxon>
        <taxon>eudicotyledons</taxon>
        <taxon>Gunneridae</taxon>
        <taxon>Pentapetalae</taxon>
        <taxon>rosids</taxon>
        <taxon>fabids</taxon>
        <taxon>Fabales</taxon>
        <taxon>Fabaceae</taxon>
        <taxon>Papilionoideae</taxon>
        <taxon>50 kb inversion clade</taxon>
        <taxon>NPAAA clade</taxon>
        <taxon>Hologalegina</taxon>
        <taxon>IRL clade</taxon>
        <taxon>Fabeae</taxon>
        <taxon>Vicia</taxon>
    </lineage>
</organism>
<feature type="region of interest" description="Disordered" evidence="2">
    <location>
        <begin position="75"/>
        <end position="99"/>
    </location>
</feature>
<dbReference type="EMBL" id="OX451736">
    <property type="protein sequence ID" value="CAI8586053.1"/>
    <property type="molecule type" value="Genomic_DNA"/>
</dbReference>
<evidence type="ECO:0000256" key="1">
    <source>
        <dbReference type="ARBA" id="ARBA00023277"/>
    </source>
</evidence>
<accession>A0AAV0YMZ6</accession>
<evidence type="ECO:0000256" key="2">
    <source>
        <dbReference type="SAM" id="MobiDB-lite"/>
    </source>
</evidence>
<evidence type="ECO:0000313" key="3">
    <source>
        <dbReference type="EMBL" id="CAI8586053.1"/>
    </source>
</evidence>
<keyword evidence="4" id="KW-1185">Reference proteome</keyword>
<keyword evidence="1" id="KW-0119">Carbohydrate metabolism</keyword>
<dbReference type="AlphaFoldDB" id="A0AAV0YMZ6"/>
<sequence>MHEKESAFLLPGRLTHDSLFVDPTRDRTSLLKLRTRVDGAFICQGGGWFKYLSVVEVNAGGIAITIQLHGKNGDEEACHQDMEEEQEGADDQEEEYYAA</sequence>
<evidence type="ECO:0000313" key="4">
    <source>
        <dbReference type="Proteomes" id="UP001157006"/>
    </source>
</evidence>
<gene>
    <name evidence="3" type="ORF">VFH_I236200</name>
</gene>
<feature type="compositionally biased region" description="Acidic residues" evidence="2">
    <location>
        <begin position="82"/>
        <end position="99"/>
    </location>
</feature>
<protein>
    <submittedName>
        <fullName evidence="3">Uncharacterized protein</fullName>
    </submittedName>
</protein>
<dbReference type="Pfam" id="PF05691">
    <property type="entry name" value="Raffinose_syn"/>
    <property type="match status" value="1"/>
</dbReference>
<dbReference type="InterPro" id="IPR008811">
    <property type="entry name" value="Glycosyl_hydrolases_36"/>
</dbReference>
<name>A0AAV0YMZ6_VICFA</name>